<dbReference type="GO" id="GO:0019158">
    <property type="term" value="F:mannokinase activity"/>
    <property type="evidence" value="ECO:0007669"/>
    <property type="project" value="TreeGrafter"/>
</dbReference>
<dbReference type="InterPro" id="IPR043129">
    <property type="entry name" value="ATPase_NBD"/>
</dbReference>
<comment type="similarity">
    <text evidence="1 6">Belongs to the hexokinase family.</text>
</comment>
<evidence type="ECO:0000256" key="3">
    <source>
        <dbReference type="ARBA" id="ARBA00022741"/>
    </source>
</evidence>
<evidence type="ECO:0000313" key="11">
    <source>
        <dbReference type="Proteomes" id="UP001216150"/>
    </source>
</evidence>
<dbReference type="InterPro" id="IPR022673">
    <property type="entry name" value="Hexokinase_C"/>
</dbReference>
<evidence type="ECO:0000313" key="10">
    <source>
        <dbReference type="EMBL" id="KAJ5574654.1"/>
    </source>
</evidence>
<dbReference type="GO" id="GO:0005536">
    <property type="term" value="F:D-glucose binding"/>
    <property type="evidence" value="ECO:0007669"/>
    <property type="project" value="InterPro"/>
</dbReference>
<dbReference type="PANTHER" id="PTHR19443:SF29">
    <property type="entry name" value="PHOSPHOTRANSFERASE"/>
    <property type="match status" value="1"/>
</dbReference>
<dbReference type="GO" id="GO:0005739">
    <property type="term" value="C:mitochondrion"/>
    <property type="evidence" value="ECO:0007669"/>
    <property type="project" value="TreeGrafter"/>
</dbReference>
<evidence type="ECO:0000259" key="9">
    <source>
        <dbReference type="Pfam" id="PF03727"/>
    </source>
</evidence>
<evidence type="ECO:0000256" key="2">
    <source>
        <dbReference type="ARBA" id="ARBA00022679"/>
    </source>
</evidence>
<dbReference type="EC" id="2.7.1.-" evidence="6"/>
<dbReference type="GO" id="GO:0005524">
    <property type="term" value="F:ATP binding"/>
    <property type="evidence" value="ECO:0007669"/>
    <property type="project" value="UniProtKB-UniRule"/>
</dbReference>
<dbReference type="GO" id="GO:0004340">
    <property type="term" value="F:glucokinase activity"/>
    <property type="evidence" value="ECO:0007669"/>
    <property type="project" value="TreeGrafter"/>
</dbReference>
<dbReference type="GO" id="GO:0006006">
    <property type="term" value="P:glucose metabolic process"/>
    <property type="evidence" value="ECO:0007669"/>
    <property type="project" value="TreeGrafter"/>
</dbReference>
<accession>A0AAD6DD78</accession>
<dbReference type="GO" id="GO:0006013">
    <property type="term" value="P:mannose metabolic process"/>
    <property type="evidence" value="ECO:0007669"/>
    <property type="project" value="TreeGrafter"/>
</dbReference>
<dbReference type="GO" id="GO:0006096">
    <property type="term" value="P:glycolytic process"/>
    <property type="evidence" value="ECO:0007669"/>
    <property type="project" value="UniProtKB-KW"/>
</dbReference>
<sequence length="604" mass="66249">MARSDPSLHAFLQPLRNDITRLYALSSSLSITYRQLAAGSSELFSPTATIRLPTGREKGRYLAVYVGLHYLRVAFIELLGEEQVGKPSHVRRTLEKAWPIEDRLRRDQATELFAWIGDRIAEVIHDDLANSKVDAPAEVAMGISFCFPIKYGSHHLIPPPHLFRPAMHPHHRCIDQTDYRQKLHNEAILLPTGKGFALGASLNLQRALLDGYECHTRRSDEDPAEMPAKRQKKYCLPKLKITVMTNDTIATLASLAYTNAFHNSRVVMGLICGAGCNSAVPMKMADLQEEKTQHIREKAPDATETVVSTEWTLRGAAAPLQEHGIVTDWDKELGAHSDRPGFQPFEYLVGGRYMGELVRIICFEWFHKIKAVSVASLPSKLVERFKLTTDFLSLHVATSRSDEKLAKKLSEELPPSESSDWMWTSEYAGHIRLIAAAVQDRSAALVAAATVGLLACTREIRLQNAEVLDPPSESESESKSDGEQETSLADTKLPENGSSMSGWKNGPEELVVAVSGGVISHYPNYKETIQLYINRLLISDGPQSGGKSVLLRSADDGGIVGVGVLAGTVAGEINGIISSPQDEAASQMGAPNIPSYFSEVGSNC</sequence>
<feature type="domain" description="Hexokinase N-terminal" evidence="8">
    <location>
        <begin position="9"/>
        <end position="150"/>
    </location>
</feature>
<comment type="caution">
    <text evidence="10">The sequence shown here is derived from an EMBL/GenBank/DDBJ whole genome shotgun (WGS) entry which is preliminary data.</text>
</comment>
<dbReference type="SUPFAM" id="SSF53067">
    <property type="entry name" value="Actin-like ATPase domain"/>
    <property type="match status" value="3"/>
</dbReference>
<dbReference type="GO" id="GO:0005829">
    <property type="term" value="C:cytosol"/>
    <property type="evidence" value="ECO:0007669"/>
    <property type="project" value="TreeGrafter"/>
</dbReference>
<dbReference type="EMBL" id="JAQJAC010000008">
    <property type="protein sequence ID" value="KAJ5574654.1"/>
    <property type="molecule type" value="Genomic_DNA"/>
</dbReference>
<dbReference type="Proteomes" id="UP001216150">
    <property type="component" value="Unassembled WGS sequence"/>
</dbReference>
<dbReference type="PRINTS" id="PR00475">
    <property type="entry name" value="HEXOKINASE"/>
</dbReference>
<dbReference type="Gene3D" id="3.40.367.20">
    <property type="match status" value="1"/>
</dbReference>
<protein>
    <recommendedName>
        <fullName evidence="6">Phosphotransferase</fullName>
        <ecNumber evidence="6">2.7.1.-</ecNumber>
    </recommendedName>
</protein>
<gene>
    <name evidence="10" type="ORF">N7450_008553</name>
</gene>
<keyword evidence="2 6" id="KW-0808">Transferase</keyword>
<dbReference type="GO" id="GO:0008865">
    <property type="term" value="F:fructokinase activity"/>
    <property type="evidence" value="ECO:0007669"/>
    <property type="project" value="TreeGrafter"/>
</dbReference>
<name>A0AAD6DD78_9EURO</name>
<dbReference type="AlphaFoldDB" id="A0AAD6DD78"/>
<dbReference type="InterPro" id="IPR001312">
    <property type="entry name" value="Hexokinase"/>
</dbReference>
<dbReference type="PROSITE" id="PS51748">
    <property type="entry name" value="HEXOKINASE_2"/>
    <property type="match status" value="1"/>
</dbReference>
<dbReference type="PANTHER" id="PTHR19443">
    <property type="entry name" value="HEXOKINASE"/>
    <property type="match status" value="1"/>
</dbReference>
<keyword evidence="6" id="KW-0324">Glycolysis</keyword>
<proteinExistence type="inferred from homology"/>
<evidence type="ECO:0000256" key="4">
    <source>
        <dbReference type="ARBA" id="ARBA00022777"/>
    </source>
</evidence>
<keyword evidence="4 6" id="KW-0418">Kinase</keyword>
<feature type="domain" description="Hexokinase C-terminal" evidence="9">
    <location>
        <begin position="268"/>
        <end position="566"/>
    </location>
</feature>
<evidence type="ECO:0000259" key="8">
    <source>
        <dbReference type="Pfam" id="PF00349"/>
    </source>
</evidence>
<dbReference type="CDD" id="cd24000">
    <property type="entry name" value="ASKHA_NBD_HK"/>
    <property type="match status" value="1"/>
</dbReference>
<keyword evidence="5 6" id="KW-0067">ATP-binding</keyword>
<feature type="region of interest" description="Disordered" evidence="7">
    <location>
        <begin position="465"/>
        <end position="504"/>
    </location>
</feature>
<evidence type="ECO:0000256" key="7">
    <source>
        <dbReference type="SAM" id="MobiDB-lite"/>
    </source>
</evidence>
<dbReference type="Pfam" id="PF03727">
    <property type="entry name" value="Hexokinase_2"/>
    <property type="match status" value="1"/>
</dbReference>
<dbReference type="Gene3D" id="3.30.420.40">
    <property type="match status" value="1"/>
</dbReference>
<dbReference type="InterPro" id="IPR022672">
    <property type="entry name" value="Hexokinase_N"/>
</dbReference>
<evidence type="ECO:0000256" key="6">
    <source>
        <dbReference type="RuleBase" id="RU362007"/>
    </source>
</evidence>
<dbReference type="Pfam" id="PF00349">
    <property type="entry name" value="Hexokinase_1"/>
    <property type="match status" value="1"/>
</dbReference>
<keyword evidence="11" id="KW-1185">Reference proteome</keyword>
<dbReference type="GO" id="GO:0001678">
    <property type="term" value="P:intracellular glucose homeostasis"/>
    <property type="evidence" value="ECO:0007669"/>
    <property type="project" value="InterPro"/>
</dbReference>
<evidence type="ECO:0000256" key="1">
    <source>
        <dbReference type="ARBA" id="ARBA00009225"/>
    </source>
</evidence>
<evidence type="ECO:0000256" key="5">
    <source>
        <dbReference type="ARBA" id="ARBA00022840"/>
    </source>
</evidence>
<organism evidence="10 11">
    <name type="scientific">Penicillium hetheringtonii</name>
    <dbReference type="NCBI Taxonomy" id="911720"/>
    <lineage>
        <taxon>Eukaryota</taxon>
        <taxon>Fungi</taxon>
        <taxon>Dikarya</taxon>
        <taxon>Ascomycota</taxon>
        <taxon>Pezizomycotina</taxon>
        <taxon>Eurotiomycetes</taxon>
        <taxon>Eurotiomycetidae</taxon>
        <taxon>Eurotiales</taxon>
        <taxon>Aspergillaceae</taxon>
        <taxon>Penicillium</taxon>
    </lineage>
</organism>
<keyword evidence="3 6" id="KW-0547">Nucleotide-binding</keyword>
<reference evidence="10 11" key="1">
    <citation type="journal article" date="2023" name="IMA Fungus">
        <title>Comparative genomic study of the Penicillium genus elucidates a diverse pangenome and 15 lateral gene transfer events.</title>
        <authorList>
            <person name="Petersen C."/>
            <person name="Sorensen T."/>
            <person name="Nielsen M.R."/>
            <person name="Sondergaard T.E."/>
            <person name="Sorensen J.L."/>
            <person name="Fitzpatrick D.A."/>
            <person name="Frisvad J.C."/>
            <person name="Nielsen K.L."/>
        </authorList>
    </citation>
    <scope>NUCLEOTIDE SEQUENCE [LARGE SCALE GENOMIC DNA]</scope>
    <source>
        <strain evidence="10 11">IBT 29057</strain>
    </source>
</reference>